<keyword evidence="5 6" id="KW-0234">DNA repair</keyword>
<comment type="caution">
    <text evidence="7">The sequence shown here is derived from an EMBL/GenBank/DDBJ whole genome shotgun (WGS) entry which is preliminary data.</text>
</comment>
<dbReference type="Pfam" id="PF03852">
    <property type="entry name" value="Vsr"/>
    <property type="match status" value="1"/>
</dbReference>
<keyword evidence="2 6" id="KW-0255">Endonuclease</keyword>
<comment type="function">
    <text evidence="6">May nick specific sequences that contain T:G mispairs resulting from m5C-deamination.</text>
</comment>
<evidence type="ECO:0000256" key="3">
    <source>
        <dbReference type="ARBA" id="ARBA00022763"/>
    </source>
</evidence>
<evidence type="ECO:0000256" key="6">
    <source>
        <dbReference type="PIRNR" id="PIRNR018267"/>
    </source>
</evidence>
<dbReference type="GO" id="GO:0004519">
    <property type="term" value="F:endonuclease activity"/>
    <property type="evidence" value="ECO:0007669"/>
    <property type="project" value="UniProtKB-KW"/>
</dbReference>
<dbReference type="InterPro" id="IPR011335">
    <property type="entry name" value="Restrct_endonuc-II-like"/>
</dbReference>
<name>A0A498CEL5_9GAMM</name>
<organism evidence="7 8">
    <name type="scientific">Stenotrophomonas rhizophila</name>
    <dbReference type="NCBI Taxonomy" id="216778"/>
    <lineage>
        <taxon>Bacteria</taxon>
        <taxon>Pseudomonadati</taxon>
        <taxon>Pseudomonadota</taxon>
        <taxon>Gammaproteobacteria</taxon>
        <taxon>Lysobacterales</taxon>
        <taxon>Lysobacteraceae</taxon>
        <taxon>Stenotrophomonas</taxon>
    </lineage>
</organism>
<dbReference type="EMBL" id="RCDC01000006">
    <property type="protein sequence ID" value="RLK51790.1"/>
    <property type="molecule type" value="Genomic_DNA"/>
</dbReference>
<dbReference type="InterPro" id="IPR004603">
    <property type="entry name" value="DNA_mismatch_endonuc_vsr"/>
</dbReference>
<accession>A0A498CEL5</accession>
<dbReference type="EC" id="3.1.-.-" evidence="6"/>
<comment type="similarity">
    <text evidence="6">Belongs to the vsr family.</text>
</comment>
<evidence type="ECO:0000256" key="1">
    <source>
        <dbReference type="ARBA" id="ARBA00022722"/>
    </source>
</evidence>
<evidence type="ECO:0000256" key="2">
    <source>
        <dbReference type="ARBA" id="ARBA00022759"/>
    </source>
</evidence>
<dbReference type="NCBIfam" id="TIGR00632">
    <property type="entry name" value="vsr"/>
    <property type="match status" value="1"/>
</dbReference>
<reference evidence="7 8" key="1">
    <citation type="submission" date="2018-10" db="EMBL/GenBank/DDBJ databases">
        <title>Comparative analysis of microorganisms from saline springs in Andes Mountain Range, Colombia.</title>
        <authorList>
            <person name="Rubin E."/>
        </authorList>
    </citation>
    <scope>NUCLEOTIDE SEQUENCE [LARGE SCALE GENOMIC DNA]</scope>
    <source>
        <strain evidence="7 8">USBA GBX 843</strain>
    </source>
</reference>
<dbReference type="OrthoDB" id="9801520at2"/>
<sequence>MVDVMSPAVRSALMSRIRARNTKPEVTVRRQLWARGFRFRLHAKGLAGKPDLVLPKWKAAVFVHGCFWHRHEGCPLFRLPETRADFWDAKLSANRQRDLAVVRSLLGMSWRVAVVWECAIRLDSSAASDCLSEWISSDRKGIEIRTSDGTVICGDLDGGQS</sequence>
<dbReference type="PIRSF" id="PIRSF018267">
    <property type="entry name" value="VSR_endonuc"/>
    <property type="match status" value="1"/>
</dbReference>
<dbReference type="GO" id="GO:0006298">
    <property type="term" value="P:mismatch repair"/>
    <property type="evidence" value="ECO:0007669"/>
    <property type="project" value="UniProtKB-UniRule"/>
</dbReference>
<evidence type="ECO:0000313" key="7">
    <source>
        <dbReference type="EMBL" id="RLK51790.1"/>
    </source>
</evidence>
<dbReference type="SUPFAM" id="SSF52980">
    <property type="entry name" value="Restriction endonuclease-like"/>
    <property type="match status" value="1"/>
</dbReference>
<dbReference type="GO" id="GO:0016787">
    <property type="term" value="F:hydrolase activity"/>
    <property type="evidence" value="ECO:0007669"/>
    <property type="project" value="UniProtKB-KW"/>
</dbReference>
<dbReference type="Gene3D" id="3.40.960.10">
    <property type="entry name" value="VSR Endonuclease"/>
    <property type="match status" value="1"/>
</dbReference>
<evidence type="ECO:0000313" key="8">
    <source>
        <dbReference type="Proteomes" id="UP000274786"/>
    </source>
</evidence>
<dbReference type="Proteomes" id="UP000274786">
    <property type="component" value="Unassembled WGS sequence"/>
</dbReference>
<proteinExistence type="inferred from homology"/>
<evidence type="ECO:0000256" key="5">
    <source>
        <dbReference type="ARBA" id="ARBA00023204"/>
    </source>
</evidence>
<evidence type="ECO:0000256" key="4">
    <source>
        <dbReference type="ARBA" id="ARBA00022801"/>
    </source>
</evidence>
<gene>
    <name evidence="7" type="ORF">BCL79_2933</name>
</gene>
<dbReference type="AlphaFoldDB" id="A0A498CEL5"/>
<keyword evidence="1 6" id="KW-0540">Nuclease</keyword>
<keyword evidence="4 6" id="KW-0378">Hydrolase</keyword>
<protein>
    <recommendedName>
        <fullName evidence="6">Very short patch repair endonuclease</fullName>
        <ecNumber evidence="6">3.1.-.-</ecNumber>
    </recommendedName>
</protein>
<keyword evidence="3 6" id="KW-0227">DNA damage</keyword>
<dbReference type="CDD" id="cd00221">
    <property type="entry name" value="Vsr"/>
    <property type="match status" value="1"/>
</dbReference>